<evidence type="ECO:0000313" key="2">
    <source>
        <dbReference type="Proteomes" id="UP001501637"/>
    </source>
</evidence>
<proteinExistence type="predicted"/>
<dbReference type="Proteomes" id="UP001501637">
    <property type="component" value="Unassembled WGS sequence"/>
</dbReference>
<keyword evidence="2" id="KW-1185">Reference proteome</keyword>
<reference evidence="2" key="1">
    <citation type="journal article" date="2019" name="Int. J. Syst. Evol. Microbiol.">
        <title>The Global Catalogue of Microorganisms (GCM) 10K type strain sequencing project: providing services to taxonomists for standard genome sequencing and annotation.</title>
        <authorList>
            <consortium name="The Broad Institute Genomics Platform"/>
            <consortium name="The Broad Institute Genome Sequencing Center for Infectious Disease"/>
            <person name="Wu L."/>
            <person name="Ma J."/>
        </authorList>
    </citation>
    <scope>NUCLEOTIDE SEQUENCE [LARGE SCALE GENOMIC DNA]</scope>
    <source>
        <strain evidence="2">JCM 9092</strain>
    </source>
</reference>
<sequence>MTAYSTPLDLILGAEAADAFIRGRAAELTRNDLLPEQVAYSLTVRRILHGDPLVLAEAGQSWTLRSDTDAEDAPAYRLNVLARLSCPPRVLVTDPDDPTGETDELLAEVLEMYYLATWRPELATASTPDNDQ</sequence>
<gene>
    <name evidence="1" type="ORF">GCM10010449_75140</name>
</gene>
<comment type="caution">
    <text evidence="1">The sequence shown here is derived from an EMBL/GenBank/DDBJ whole genome shotgun (WGS) entry which is preliminary data.</text>
</comment>
<protein>
    <submittedName>
        <fullName evidence="1">Uncharacterized protein</fullName>
    </submittedName>
</protein>
<name>A0ABP6NEP3_9ACTN</name>
<evidence type="ECO:0000313" key="1">
    <source>
        <dbReference type="EMBL" id="GAA3144804.1"/>
    </source>
</evidence>
<organism evidence="1 2">
    <name type="scientific">Streptomyces rectiviolaceus</name>
    <dbReference type="NCBI Taxonomy" id="332591"/>
    <lineage>
        <taxon>Bacteria</taxon>
        <taxon>Bacillati</taxon>
        <taxon>Actinomycetota</taxon>
        <taxon>Actinomycetes</taxon>
        <taxon>Kitasatosporales</taxon>
        <taxon>Streptomycetaceae</taxon>
        <taxon>Streptomyces</taxon>
    </lineage>
</organism>
<dbReference type="EMBL" id="BAAAUG010000183">
    <property type="protein sequence ID" value="GAA3144804.1"/>
    <property type="molecule type" value="Genomic_DNA"/>
</dbReference>
<accession>A0ABP6NEP3</accession>